<dbReference type="InterPro" id="IPR035466">
    <property type="entry name" value="GlmS/AgaS_SIS"/>
</dbReference>
<feature type="domain" description="SIS" evidence="5">
    <location>
        <begin position="45"/>
        <end position="202"/>
    </location>
</feature>
<evidence type="ECO:0000256" key="1">
    <source>
        <dbReference type="ARBA" id="ARBA00007748"/>
    </source>
</evidence>
<dbReference type="InterPro" id="IPR001347">
    <property type="entry name" value="SIS_dom"/>
</dbReference>
<feature type="domain" description="SIS" evidence="5">
    <location>
        <begin position="222"/>
        <end position="370"/>
    </location>
</feature>
<accession>A0A2Z5Y3Y0</accession>
<dbReference type="PANTHER" id="PTHR32502">
    <property type="entry name" value="N-ACETYLGALACTOSAMINE PERMEASE II COMPONENT-RELATED"/>
    <property type="match status" value="1"/>
</dbReference>
<proteinExistence type="inferred from homology"/>
<protein>
    <submittedName>
        <fullName evidence="6">Galactosamine-6-phosphate isomerase AgaS</fullName>
    </submittedName>
</protein>
<dbReference type="GO" id="GO:0009401">
    <property type="term" value="P:phosphoenolpyruvate-dependent sugar phosphotransferase system"/>
    <property type="evidence" value="ECO:0007669"/>
    <property type="project" value="TreeGrafter"/>
</dbReference>
<dbReference type="Pfam" id="PF01380">
    <property type="entry name" value="SIS"/>
    <property type="match status" value="2"/>
</dbReference>
<sequence>MYLLSTEQLEQLGAEITTREIKQQPQLWEETFINYGEIMEGITNFLEEIKQKSKGKVRVIFTGAGTSQYVGDTLVPYLNSHGDHQNYIFESRGTTDIVSAPYDYLIADETILLVSFARSGNSPESVAAIELTNQLIKSAYHLVITCAPNGDLAKMAQKDSNSFLFLMPAASNDQGFAMTGSFTCMTLAGLLIFDQTALEMKEKYVQTVAALGKEVIKREAEIQKWLVDDFERIVYLGSGSLAGLTREAQLKILELTAGKIATIYDSSMGFRHGPKSFINNQTLVFGFIQNDSYTQLYDLDILNEIENDGIAKKVVGISQKKENRLTAECFELDTEKITLPEGYLALVYIMVAQTIALLTSVKVKNTPDRPSATGTVNRVVKGVTIHAYES</sequence>
<dbReference type="GO" id="GO:0097367">
    <property type="term" value="F:carbohydrate derivative binding"/>
    <property type="evidence" value="ECO:0007669"/>
    <property type="project" value="InterPro"/>
</dbReference>
<dbReference type="AlphaFoldDB" id="A0A2Z5Y3Y0"/>
<dbReference type="CDD" id="cd05008">
    <property type="entry name" value="SIS_GlmS_GlmD_1"/>
    <property type="match status" value="1"/>
</dbReference>
<dbReference type="RefSeq" id="WP_015695381.1">
    <property type="nucleotide sequence ID" value="NZ_AP018492.1"/>
</dbReference>
<evidence type="ECO:0000313" key="7">
    <source>
        <dbReference type="Proteomes" id="UP000269226"/>
    </source>
</evidence>
<keyword evidence="6" id="KW-0413">Isomerase</keyword>
<evidence type="ECO:0000313" key="6">
    <source>
        <dbReference type="EMBL" id="BBC61577.1"/>
    </source>
</evidence>
<comment type="similarity">
    <text evidence="1">Belongs to the SIS family. AgaS subfamily.</text>
</comment>
<reference evidence="6 7" key="1">
    <citation type="submission" date="2018-01" db="EMBL/GenBank/DDBJ databases">
        <title>Whole genome sequence of Melissococcus plutonius DAT561.</title>
        <authorList>
            <person name="Okumura K."/>
            <person name="Takamatsu D."/>
            <person name="Okura M."/>
        </authorList>
    </citation>
    <scope>NUCLEOTIDE SEQUENCE [LARGE SCALE GENOMIC DNA]</scope>
    <source>
        <strain evidence="6 7">DAT561</strain>
    </source>
</reference>
<dbReference type="CDD" id="cd05010">
    <property type="entry name" value="SIS_AgaS_like"/>
    <property type="match status" value="1"/>
</dbReference>
<dbReference type="GeneID" id="57044009"/>
<gene>
    <name evidence="6" type="ORF">DAT561_1480</name>
</gene>
<dbReference type="PANTHER" id="PTHR32502:SF3">
    <property type="entry name" value="D-GALACTOSAMINE-6-PHOSPHATE DEAMINASE AGAS-RELATED"/>
    <property type="match status" value="1"/>
</dbReference>
<dbReference type="Gene3D" id="3.40.50.10490">
    <property type="entry name" value="Glucose-6-phosphate isomerase like protein, domain 1"/>
    <property type="match status" value="2"/>
</dbReference>
<name>A0A2Z5Y3Y0_9ENTE</name>
<keyword evidence="3" id="KW-0378">Hydrolase</keyword>
<dbReference type="SUPFAM" id="SSF53697">
    <property type="entry name" value="SIS domain"/>
    <property type="match status" value="1"/>
</dbReference>
<dbReference type="Proteomes" id="UP000269226">
    <property type="component" value="Chromosome"/>
</dbReference>
<dbReference type="GO" id="GO:1901135">
    <property type="term" value="P:carbohydrate derivative metabolic process"/>
    <property type="evidence" value="ECO:0007669"/>
    <property type="project" value="InterPro"/>
</dbReference>
<evidence type="ECO:0000256" key="2">
    <source>
        <dbReference type="ARBA" id="ARBA00022737"/>
    </source>
</evidence>
<comment type="catalytic activity">
    <reaction evidence="4">
        <text>D-galactosamine 6-phosphate + H2O = D-tagatopyranose 1-phosphate + NH4(+)</text>
        <dbReference type="Rhea" id="RHEA:47680"/>
        <dbReference type="ChEBI" id="CHEBI:15377"/>
        <dbReference type="ChEBI" id="CHEBI:28938"/>
        <dbReference type="ChEBI" id="CHEBI:71674"/>
        <dbReference type="ChEBI" id="CHEBI:138150"/>
    </reaction>
</comment>
<dbReference type="InterPro" id="IPR050303">
    <property type="entry name" value="GatZ_KbaZ_carbometab"/>
</dbReference>
<organism evidence="6 7">
    <name type="scientific">Melissococcus plutonius</name>
    <dbReference type="NCBI Taxonomy" id="33970"/>
    <lineage>
        <taxon>Bacteria</taxon>
        <taxon>Bacillati</taxon>
        <taxon>Bacillota</taxon>
        <taxon>Bacilli</taxon>
        <taxon>Lactobacillales</taxon>
        <taxon>Enterococcaceae</taxon>
        <taxon>Melissococcus</taxon>
    </lineage>
</organism>
<dbReference type="GO" id="GO:0016787">
    <property type="term" value="F:hydrolase activity"/>
    <property type="evidence" value="ECO:0007669"/>
    <property type="project" value="UniProtKB-KW"/>
</dbReference>
<evidence type="ECO:0000256" key="4">
    <source>
        <dbReference type="ARBA" id="ARBA00029292"/>
    </source>
</evidence>
<dbReference type="EMBL" id="AP018492">
    <property type="protein sequence ID" value="BBC61577.1"/>
    <property type="molecule type" value="Genomic_DNA"/>
</dbReference>
<dbReference type="GO" id="GO:0016853">
    <property type="term" value="F:isomerase activity"/>
    <property type="evidence" value="ECO:0007669"/>
    <property type="project" value="UniProtKB-KW"/>
</dbReference>
<keyword evidence="2" id="KW-0677">Repeat</keyword>
<dbReference type="PROSITE" id="PS51464">
    <property type="entry name" value="SIS"/>
    <property type="match status" value="2"/>
</dbReference>
<dbReference type="InterPro" id="IPR035464">
    <property type="entry name" value="SIS_AgaS"/>
</dbReference>
<evidence type="ECO:0000256" key="3">
    <source>
        <dbReference type="ARBA" id="ARBA00022801"/>
    </source>
</evidence>
<dbReference type="InterPro" id="IPR046348">
    <property type="entry name" value="SIS_dom_sf"/>
</dbReference>
<evidence type="ECO:0000259" key="5">
    <source>
        <dbReference type="PROSITE" id="PS51464"/>
    </source>
</evidence>
<dbReference type="GO" id="GO:0005886">
    <property type="term" value="C:plasma membrane"/>
    <property type="evidence" value="ECO:0007669"/>
    <property type="project" value="TreeGrafter"/>
</dbReference>